<dbReference type="AlphaFoldDB" id="A0A1G4JRI1"/>
<keyword evidence="8" id="KW-1185">Reference proteome</keyword>
<dbReference type="PROSITE" id="PS51886">
    <property type="entry name" value="TLDC"/>
    <property type="match status" value="1"/>
</dbReference>
<dbReference type="GO" id="GO:0032984">
    <property type="term" value="P:protein-containing complex disassembly"/>
    <property type="evidence" value="ECO:0007669"/>
    <property type="project" value="EnsemblFungi"/>
</dbReference>
<dbReference type="InterPro" id="IPR006571">
    <property type="entry name" value="TLDc_dom"/>
</dbReference>
<feature type="region of interest" description="Disordered" evidence="5">
    <location>
        <begin position="1"/>
        <end position="33"/>
    </location>
</feature>
<dbReference type="GO" id="GO:0045053">
    <property type="term" value="P:protein retention in Golgi apparatus"/>
    <property type="evidence" value="ECO:0007669"/>
    <property type="project" value="EnsemblFungi"/>
</dbReference>
<protein>
    <recommendedName>
        <fullName evidence="4">Oxidation resistance protein 1</fullName>
    </recommendedName>
</protein>
<evidence type="ECO:0000256" key="1">
    <source>
        <dbReference type="ARBA" id="ARBA00004173"/>
    </source>
</evidence>
<dbReference type="SMART" id="SM00584">
    <property type="entry name" value="TLDc"/>
    <property type="match status" value="1"/>
</dbReference>
<evidence type="ECO:0000256" key="3">
    <source>
        <dbReference type="ARBA" id="ARBA00023128"/>
    </source>
</evidence>
<dbReference type="GO" id="GO:0005739">
    <property type="term" value="C:mitochondrion"/>
    <property type="evidence" value="ECO:0007669"/>
    <property type="project" value="UniProtKB-SubCell"/>
</dbReference>
<dbReference type="STRING" id="1266660.A0A1G4JRI1"/>
<accession>A0A1G4JRI1</accession>
<dbReference type="EMBL" id="LT598457">
    <property type="protein sequence ID" value="SCU93343.1"/>
    <property type="molecule type" value="Genomic_DNA"/>
</dbReference>
<dbReference type="GO" id="GO:0005634">
    <property type="term" value="C:nucleus"/>
    <property type="evidence" value="ECO:0007669"/>
    <property type="project" value="TreeGrafter"/>
</dbReference>
<dbReference type="GO" id="GO:0006979">
    <property type="term" value="P:response to oxidative stress"/>
    <property type="evidence" value="ECO:0007669"/>
    <property type="project" value="TreeGrafter"/>
</dbReference>
<keyword evidence="3" id="KW-0496">Mitochondrion</keyword>
<comment type="similarity">
    <text evidence="2">Belongs to the OXR1 family.</text>
</comment>
<feature type="domain" description="TLDc" evidence="6">
    <location>
        <begin position="61"/>
        <end position="252"/>
    </location>
</feature>
<dbReference type="Proteomes" id="UP000190274">
    <property type="component" value="Chromosome G"/>
</dbReference>
<sequence length="252" mass="28576">MKAFKDGISNLTKGWSSPERRRSNSYSQQESSVTKGWGLADEEDILPQVTLRGYAETTKSRLLTTEICDEIRNLMPTRVQLYPDWHLLYSLQQHGASLHSLYDHVAPESKNPGRVGYVLLIEDRRGGLFGAYCNEPFRLSESKRYYGNGECFLWKLEKVANINLGDDAKNLADDSAHRWRFKGFPYTGVNEFVIYSTSHFFSMGAGDGHYGLWCDDGLMNGVSDPSLTFGNEVLSREGSKFHIVNLEVWRVG</sequence>
<evidence type="ECO:0000256" key="5">
    <source>
        <dbReference type="SAM" id="MobiDB-lite"/>
    </source>
</evidence>
<evidence type="ECO:0000259" key="6">
    <source>
        <dbReference type="PROSITE" id="PS51886"/>
    </source>
</evidence>
<evidence type="ECO:0000256" key="4">
    <source>
        <dbReference type="ARBA" id="ARBA00040604"/>
    </source>
</evidence>
<gene>
    <name evidence="7" type="ORF">LADA_0G02564G</name>
</gene>
<dbReference type="PANTHER" id="PTHR23354">
    <property type="entry name" value="NUCLEOLAR PROTEIN 7/ESTROGEN RECEPTOR COACTIVATOR-RELATED"/>
    <property type="match status" value="1"/>
</dbReference>
<feature type="compositionally biased region" description="Polar residues" evidence="5">
    <location>
        <begin position="24"/>
        <end position="33"/>
    </location>
</feature>
<reference evidence="8" key="1">
    <citation type="submission" date="2016-03" db="EMBL/GenBank/DDBJ databases">
        <authorList>
            <person name="Devillers H."/>
        </authorList>
    </citation>
    <scope>NUCLEOTIDE SEQUENCE [LARGE SCALE GENOMIC DNA]</scope>
</reference>
<dbReference type="PANTHER" id="PTHR23354:SF62">
    <property type="entry name" value="MUSTARD, ISOFORM V"/>
    <property type="match status" value="1"/>
</dbReference>
<dbReference type="Pfam" id="PF07534">
    <property type="entry name" value="TLD"/>
    <property type="match status" value="1"/>
</dbReference>
<evidence type="ECO:0000256" key="2">
    <source>
        <dbReference type="ARBA" id="ARBA00009540"/>
    </source>
</evidence>
<evidence type="ECO:0000313" key="7">
    <source>
        <dbReference type="EMBL" id="SCU93343.1"/>
    </source>
</evidence>
<proteinExistence type="inferred from homology"/>
<evidence type="ECO:0000313" key="8">
    <source>
        <dbReference type="Proteomes" id="UP000190274"/>
    </source>
</evidence>
<name>A0A1G4JRI1_9SACH</name>
<organism evidence="7 8">
    <name type="scientific">Lachancea dasiensis</name>
    <dbReference type="NCBI Taxonomy" id="1072105"/>
    <lineage>
        <taxon>Eukaryota</taxon>
        <taxon>Fungi</taxon>
        <taxon>Dikarya</taxon>
        <taxon>Ascomycota</taxon>
        <taxon>Saccharomycotina</taxon>
        <taxon>Saccharomycetes</taxon>
        <taxon>Saccharomycetales</taxon>
        <taxon>Saccharomycetaceae</taxon>
        <taxon>Lachancea</taxon>
    </lineage>
</organism>
<comment type="subcellular location">
    <subcellularLocation>
        <location evidence="1">Mitochondrion</location>
    </subcellularLocation>
</comment>
<dbReference type="OrthoDB" id="26679at2759"/>